<name>A0ACC2LM02_PERAE</name>
<protein>
    <submittedName>
        <fullName evidence="1">Uncharacterized protein</fullName>
    </submittedName>
</protein>
<evidence type="ECO:0000313" key="2">
    <source>
        <dbReference type="Proteomes" id="UP001234297"/>
    </source>
</evidence>
<organism evidence="1 2">
    <name type="scientific">Persea americana</name>
    <name type="common">Avocado</name>
    <dbReference type="NCBI Taxonomy" id="3435"/>
    <lineage>
        <taxon>Eukaryota</taxon>
        <taxon>Viridiplantae</taxon>
        <taxon>Streptophyta</taxon>
        <taxon>Embryophyta</taxon>
        <taxon>Tracheophyta</taxon>
        <taxon>Spermatophyta</taxon>
        <taxon>Magnoliopsida</taxon>
        <taxon>Magnoliidae</taxon>
        <taxon>Laurales</taxon>
        <taxon>Lauraceae</taxon>
        <taxon>Persea</taxon>
    </lineage>
</organism>
<proteinExistence type="predicted"/>
<keyword evidence="2" id="KW-1185">Reference proteome</keyword>
<sequence length="76" mass="8846">MVEKRDGRVGVVRDLFGWGDKRMRWEMGVAEAWVRDKENRGCLLCLAEMSRRLGDNNNRAGGCQHGEERWAWLLIV</sequence>
<accession>A0ACC2LM02</accession>
<comment type="caution">
    <text evidence="1">The sequence shown here is derived from an EMBL/GenBank/DDBJ whole genome shotgun (WGS) entry which is preliminary data.</text>
</comment>
<dbReference type="Proteomes" id="UP001234297">
    <property type="component" value="Chromosome 8"/>
</dbReference>
<reference evidence="1 2" key="1">
    <citation type="journal article" date="2022" name="Hortic Res">
        <title>A haplotype resolved chromosomal level avocado genome allows analysis of novel avocado genes.</title>
        <authorList>
            <person name="Nath O."/>
            <person name="Fletcher S.J."/>
            <person name="Hayward A."/>
            <person name="Shaw L.M."/>
            <person name="Masouleh A.K."/>
            <person name="Furtado A."/>
            <person name="Henry R.J."/>
            <person name="Mitter N."/>
        </authorList>
    </citation>
    <scope>NUCLEOTIDE SEQUENCE [LARGE SCALE GENOMIC DNA]</scope>
    <source>
        <strain evidence="2">cv. Hass</strain>
    </source>
</reference>
<evidence type="ECO:0000313" key="1">
    <source>
        <dbReference type="EMBL" id="KAJ8634418.1"/>
    </source>
</evidence>
<gene>
    <name evidence="1" type="ORF">MRB53_027754</name>
</gene>
<dbReference type="EMBL" id="CM056816">
    <property type="protein sequence ID" value="KAJ8634418.1"/>
    <property type="molecule type" value="Genomic_DNA"/>
</dbReference>